<dbReference type="Gene3D" id="3.90.1300.10">
    <property type="entry name" value="Amidase signature (AS) domain"/>
    <property type="match status" value="1"/>
</dbReference>
<dbReference type="InterPro" id="IPR023631">
    <property type="entry name" value="Amidase_dom"/>
</dbReference>
<dbReference type="PANTHER" id="PTHR11895:SF67">
    <property type="entry name" value="AMIDASE DOMAIN-CONTAINING PROTEIN"/>
    <property type="match status" value="1"/>
</dbReference>
<evidence type="ECO:0000313" key="5">
    <source>
        <dbReference type="Proteomes" id="UP000799302"/>
    </source>
</evidence>
<dbReference type="SUPFAM" id="SSF75304">
    <property type="entry name" value="Amidase signature (AS) enzymes"/>
    <property type="match status" value="1"/>
</dbReference>
<evidence type="ECO:0000313" key="4">
    <source>
        <dbReference type="EMBL" id="KAF2668331.1"/>
    </source>
</evidence>
<reference evidence="4" key="1">
    <citation type="journal article" date="2020" name="Stud. Mycol.">
        <title>101 Dothideomycetes genomes: a test case for predicting lifestyles and emergence of pathogens.</title>
        <authorList>
            <person name="Haridas S."/>
            <person name="Albert R."/>
            <person name="Binder M."/>
            <person name="Bloem J."/>
            <person name="Labutti K."/>
            <person name="Salamov A."/>
            <person name="Andreopoulos B."/>
            <person name="Baker S."/>
            <person name="Barry K."/>
            <person name="Bills G."/>
            <person name="Bluhm B."/>
            <person name="Cannon C."/>
            <person name="Castanera R."/>
            <person name="Culley D."/>
            <person name="Daum C."/>
            <person name="Ezra D."/>
            <person name="Gonzalez J."/>
            <person name="Henrissat B."/>
            <person name="Kuo A."/>
            <person name="Liang C."/>
            <person name="Lipzen A."/>
            <person name="Lutzoni F."/>
            <person name="Magnuson J."/>
            <person name="Mondo S."/>
            <person name="Nolan M."/>
            <person name="Ohm R."/>
            <person name="Pangilinan J."/>
            <person name="Park H.-J."/>
            <person name="Ramirez L."/>
            <person name="Alfaro M."/>
            <person name="Sun H."/>
            <person name="Tritt A."/>
            <person name="Yoshinaga Y."/>
            <person name="Zwiers L.-H."/>
            <person name="Turgeon B."/>
            <person name="Goodwin S."/>
            <person name="Spatafora J."/>
            <person name="Crous P."/>
            <person name="Grigoriev I."/>
        </authorList>
    </citation>
    <scope>NUCLEOTIDE SEQUENCE</scope>
    <source>
        <strain evidence="4">CBS 115976</strain>
    </source>
</reference>
<comment type="similarity">
    <text evidence="1">Belongs to the amidase family.</text>
</comment>
<gene>
    <name evidence="4" type="ORF">BT63DRAFT_433190</name>
</gene>
<accession>A0A6A6U9Q5</accession>
<sequence>MALPNREYTNWPNSLECKLPYVPPPKGANPAVRGTILAAGAPLVETFGFVAKYLYNNAGFNTLRGHKALKDTENRWDPTVTPLPTAEEKDVSSLNYTSPDTLSKSLLNTTNGAPLYWSIRDYHQAYKSGEITPTQVVNALLPIIRRDVANRSEHSTAFLTTKVDIVLAAAEASTKRWAEGKPLGLLDGVPVAVKDEVELANYPQTFGSKKVFVANSSETTWAIRKWEELGAVVVGKTNMHEVGMDTTNNNCVTGTPLNPYNDRYYTGGSSGGSGYAVSTGLVPFALGSDGGGSIRIPSNYCGVFGLKPSQSRVSIRPSVNVANSVVVAGPMAPDVESLEVAYRVMATPDPEYSASARFAAPRPLSAPRKKVLGIPTKWFNQADEPVRAACQAAVDWFVKESGYTAVDIDIPLLNEGQTAHALTILLEARNGMPAPMTYLQPANRILMALAKVAPAKDLFAAQKVRQVIMQHLAYLYDTHGHDMIIVHPTTPNAGWSHTPADLKKGISDGDMTLKSMMYVWMANFCGNPCMQMPVGFVPPTVGHGEIPVGISGMGVWGGEEGLIEWAYEGEKYLHEVRAGGRLKSPKWVDVIALAKGGQEKGKDVVAEPAKVTNGAKTETFVPAETAETTATKTPDVAAPIADAKAA</sequence>
<evidence type="ECO:0000259" key="3">
    <source>
        <dbReference type="Pfam" id="PF01425"/>
    </source>
</evidence>
<dbReference type="GO" id="GO:0003824">
    <property type="term" value="F:catalytic activity"/>
    <property type="evidence" value="ECO:0007669"/>
    <property type="project" value="InterPro"/>
</dbReference>
<dbReference type="EMBL" id="MU004236">
    <property type="protein sequence ID" value="KAF2668331.1"/>
    <property type="molecule type" value="Genomic_DNA"/>
</dbReference>
<feature type="domain" description="Amidase" evidence="3">
    <location>
        <begin position="155"/>
        <end position="562"/>
    </location>
</feature>
<dbReference type="InterPro" id="IPR036928">
    <property type="entry name" value="AS_sf"/>
</dbReference>
<protein>
    <submittedName>
        <fullName evidence="4">Amidase signature enzyme</fullName>
    </submittedName>
</protein>
<name>A0A6A6U9Q5_9PEZI</name>
<dbReference type="InterPro" id="IPR000120">
    <property type="entry name" value="Amidase"/>
</dbReference>
<evidence type="ECO:0000256" key="1">
    <source>
        <dbReference type="ARBA" id="ARBA00009199"/>
    </source>
</evidence>
<proteinExistence type="inferred from homology"/>
<dbReference type="InterPro" id="IPR020556">
    <property type="entry name" value="Amidase_CS"/>
</dbReference>
<feature type="region of interest" description="Disordered" evidence="2">
    <location>
        <begin position="74"/>
        <end position="94"/>
    </location>
</feature>
<evidence type="ECO:0000256" key="2">
    <source>
        <dbReference type="SAM" id="MobiDB-lite"/>
    </source>
</evidence>
<dbReference type="Proteomes" id="UP000799302">
    <property type="component" value="Unassembled WGS sequence"/>
</dbReference>
<keyword evidence="5" id="KW-1185">Reference proteome</keyword>
<dbReference type="AlphaFoldDB" id="A0A6A6U9Q5"/>
<organism evidence="4 5">
    <name type="scientific">Microthyrium microscopicum</name>
    <dbReference type="NCBI Taxonomy" id="703497"/>
    <lineage>
        <taxon>Eukaryota</taxon>
        <taxon>Fungi</taxon>
        <taxon>Dikarya</taxon>
        <taxon>Ascomycota</taxon>
        <taxon>Pezizomycotina</taxon>
        <taxon>Dothideomycetes</taxon>
        <taxon>Dothideomycetes incertae sedis</taxon>
        <taxon>Microthyriales</taxon>
        <taxon>Microthyriaceae</taxon>
        <taxon>Microthyrium</taxon>
    </lineage>
</organism>
<dbReference type="PROSITE" id="PS00571">
    <property type="entry name" value="AMIDASES"/>
    <property type="match status" value="1"/>
</dbReference>
<dbReference type="Pfam" id="PF01425">
    <property type="entry name" value="Amidase"/>
    <property type="match status" value="1"/>
</dbReference>
<dbReference type="OrthoDB" id="421993at2759"/>
<feature type="region of interest" description="Disordered" evidence="2">
    <location>
        <begin position="625"/>
        <end position="646"/>
    </location>
</feature>
<dbReference type="PANTHER" id="PTHR11895">
    <property type="entry name" value="TRANSAMIDASE"/>
    <property type="match status" value="1"/>
</dbReference>